<dbReference type="InterPro" id="IPR001005">
    <property type="entry name" value="SANT/Myb"/>
</dbReference>
<evidence type="ECO:0000256" key="4">
    <source>
        <dbReference type="ARBA" id="ARBA00023242"/>
    </source>
</evidence>
<dbReference type="Proteomes" id="UP001470230">
    <property type="component" value="Unassembled WGS sequence"/>
</dbReference>
<evidence type="ECO:0000313" key="8">
    <source>
        <dbReference type="Proteomes" id="UP001470230"/>
    </source>
</evidence>
<keyword evidence="8" id="KW-1185">Reference proteome</keyword>
<dbReference type="SMART" id="SM00717">
    <property type="entry name" value="SANT"/>
    <property type="match status" value="2"/>
</dbReference>
<dbReference type="Gene3D" id="1.10.10.60">
    <property type="entry name" value="Homeodomain-like"/>
    <property type="match status" value="2"/>
</dbReference>
<proteinExistence type="predicted"/>
<dbReference type="InterPro" id="IPR009057">
    <property type="entry name" value="Homeodomain-like_sf"/>
</dbReference>
<dbReference type="CDD" id="cd00167">
    <property type="entry name" value="SANT"/>
    <property type="match status" value="2"/>
</dbReference>
<evidence type="ECO:0000256" key="2">
    <source>
        <dbReference type="ARBA" id="ARBA00023125"/>
    </source>
</evidence>
<dbReference type="SUPFAM" id="SSF46689">
    <property type="entry name" value="Homeodomain-like"/>
    <property type="match status" value="1"/>
</dbReference>
<evidence type="ECO:0000259" key="6">
    <source>
        <dbReference type="PROSITE" id="PS51294"/>
    </source>
</evidence>
<dbReference type="PANTHER" id="PTHR46621:SF1">
    <property type="entry name" value="SNRNA-ACTIVATING PROTEIN COMPLEX SUBUNIT 4"/>
    <property type="match status" value="1"/>
</dbReference>
<sequence length="282" mass="32541">MFFINPAQVMQFNGSTSIQNQALNSHGMNNLITLGALKVKKPMYKPHSKFTEEDDERLRELVDQYGDNSWIQVASEMPGRNSRQCRERWLNYLSPKLNTNSWTQEEDELLLEKHKELGTSWVRISKFFEGRTDQMCKNRFFLLQRKLEKKPYKRRNVNPQQASNIIGTPILIPLANVNGMIDINNRKNICASFSSSYSSSSSSPISSCTSSPIQVEIKSQNWSKNSNIVENDKEIDIEAPIVNEITDLSFLDNLYHDPFDSFDNFTDITSNSTEFCDDFFMM</sequence>
<accession>A0ABR2K9N6</accession>
<name>A0ABR2K9N6_9EUKA</name>
<dbReference type="PANTHER" id="PTHR46621">
    <property type="entry name" value="SNRNA-ACTIVATING PROTEIN COMPLEX SUBUNIT 4"/>
    <property type="match status" value="1"/>
</dbReference>
<evidence type="ECO:0000256" key="3">
    <source>
        <dbReference type="ARBA" id="ARBA00023163"/>
    </source>
</evidence>
<organism evidence="7 8">
    <name type="scientific">Tritrichomonas musculus</name>
    <dbReference type="NCBI Taxonomy" id="1915356"/>
    <lineage>
        <taxon>Eukaryota</taxon>
        <taxon>Metamonada</taxon>
        <taxon>Parabasalia</taxon>
        <taxon>Tritrichomonadida</taxon>
        <taxon>Tritrichomonadidae</taxon>
        <taxon>Tritrichomonas</taxon>
    </lineage>
</organism>
<keyword evidence="1" id="KW-0805">Transcription regulation</keyword>
<feature type="domain" description="HTH myb-type" evidence="6">
    <location>
        <begin position="101"/>
        <end position="148"/>
    </location>
</feature>
<feature type="domain" description="HTH myb-type" evidence="6">
    <location>
        <begin position="45"/>
        <end position="97"/>
    </location>
</feature>
<feature type="domain" description="Myb-like" evidence="5">
    <location>
        <begin position="94"/>
        <end position="140"/>
    </location>
</feature>
<protein>
    <recommendedName>
        <fullName evidence="9">Myb-like DNA-binding domain containing protein</fullName>
    </recommendedName>
</protein>
<feature type="domain" description="Myb-like" evidence="5">
    <location>
        <begin position="48"/>
        <end position="93"/>
    </location>
</feature>
<reference evidence="7 8" key="1">
    <citation type="submission" date="2024-04" db="EMBL/GenBank/DDBJ databases">
        <title>Tritrichomonas musculus Genome.</title>
        <authorList>
            <person name="Alves-Ferreira E."/>
            <person name="Grigg M."/>
            <person name="Lorenzi H."/>
            <person name="Galac M."/>
        </authorList>
    </citation>
    <scope>NUCLEOTIDE SEQUENCE [LARGE SCALE GENOMIC DNA]</scope>
    <source>
        <strain evidence="7 8">EAF2021</strain>
    </source>
</reference>
<dbReference type="PROSITE" id="PS50090">
    <property type="entry name" value="MYB_LIKE"/>
    <property type="match status" value="2"/>
</dbReference>
<keyword evidence="2" id="KW-0238">DNA-binding</keyword>
<dbReference type="Pfam" id="PF13921">
    <property type="entry name" value="Myb_DNA-bind_6"/>
    <property type="match status" value="1"/>
</dbReference>
<gene>
    <name evidence="7" type="ORF">M9Y10_042198</name>
</gene>
<keyword evidence="3" id="KW-0804">Transcription</keyword>
<dbReference type="PROSITE" id="PS51294">
    <property type="entry name" value="HTH_MYB"/>
    <property type="match status" value="2"/>
</dbReference>
<evidence type="ECO:0000256" key="1">
    <source>
        <dbReference type="ARBA" id="ARBA00023015"/>
    </source>
</evidence>
<evidence type="ECO:0000259" key="5">
    <source>
        <dbReference type="PROSITE" id="PS50090"/>
    </source>
</evidence>
<dbReference type="InterPro" id="IPR051575">
    <property type="entry name" value="Myb-like_DNA-bd"/>
</dbReference>
<evidence type="ECO:0008006" key="9">
    <source>
        <dbReference type="Google" id="ProtNLM"/>
    </source>
</evidence>
<comment type="caution">
    <text evidence="7">The sequence shown here is derived from an EMBL/GenBank/DDBJ whole genome shotgun (WGS) entry which is preliminary data.</text>
</comment>
<keyword evidence="4" id="KW-0539">Nucleus</keyword>
<evidence type="ECO:0000313" key="7">
    <source>
        <dbReference type="EMBL" id="KAK8886730.1"/>
    </source>
</evidence>
<dbReference type="InterPro" id="IPR017930">
    <property type="entry name" value="Myb_dom"/>
</dbReference>
<dbReference type="EMBL" id="JAPFFF010000007">
    <property type="protein sequence ID" value="KAK8886730.1"/>
    <property type="molecule type" value="Genomic_DNA"/>
</dbReference>